<reference evidence="2" key="2">
    <citation type="submission" date="2016-02" db="EMBL/GenBank/DDBJ databases">
        <title>Draft genome sequence of five rapidly growing Mycobacterium species.</title>
        <authorList>
            <person name="Katahira K."/>
            <person name="Gotou Y."/>
            <person name="Iida K."/>
            <person name="Ogura Y."/>
            <person name="Hayashi T."/>
        </authorList>
    </citation>
    <scope>NUCLEOTIDE SEQUENCE [LARGE SCALE GENOMIC DNA]</scope>
    <source>
        <strain evidence="2">JCM15654</strain>
    </source>
</reference>
<dbReference type="InterPro" id="IPR007995">
    <property type="entry name" value="DUF742"/>
</dbReference>
<dbReference type="STRING" id="146020.RMCB_3983"/>
<dbReference type="Proteomes" id="UP000069620">
    <property type="component" value="Unassembled WGS sequence"/>
</dbReference>
<protein>
    <submittedName>
        <fullName evidence="1">Uncharacterized protein</fullName>
    </submittedName>
</protein>
<evidence type="ECO:0000313" key="2">
    <source>
        <dbReference type="Proteomes" id="UP000069620"/>
    </source>
</evidence>
<accession>A0A100W1H3</accession>
<sequence length="122" mass="13391">MDVSDPAEQPSLVRPYTLTAGRTDSRVHLPLEAPVEALESPAREPRWSARDVRGQIVELCIDSPSVAEIAAHLSLPLGVARVLIGDLVTQGYLRVHTTLDDSATFDERRELIGRTLRGLRAL</sequence>
<dbReference type="AlphaFoldDB" id="A0A100W1H3"/>
<reference evidence="2" key="1">
    <citation type="journal article" date="2016" name="Genome Announc.">
        <title>Draft Genome Sequences of Five Rapidly Growing Mycobacterium Species, M. thermoresistibile, M. fortuitum subsp. acetamidolyticum, M. canariasense, M. brisbanense, and M. novocastrense.</title>
        <authorList>
            <person name="Katahira K."/>
            <person name="Ogura Y."/>
            <person name="Gotoh Y."/>
            <person name="Hayashi T."/>
        </authorList>
    </citation>
    <scope>NUCLEOTIDE SEQUENCE [LARGE SCALE GENOMIC DNA]</scope>
    <source>
        <strain evidence="2">JCM15654</strain>
    </source>
</reference>
<proteinExistence type="predicted"/>
<dbReference type="OrthoDB" id="3296462at2"/>
<dbReference type="PANTHER" id="PTHR36221">
    <property type="entry name" value="DUF742 DOMAIN-CONTAINING PROTEIN"/>
    <property type="match status" value="1"/>
</dbReference>
<dbReference type="EMBL" id="BCSX01000035">
    <property type="protein sequence ID" value="GAS89887.1"/>
    <property type="molecule type" value="Genomic_DNA"/>
</dbReference>
<name>A0A100W1H3_9MYCO</name>
<comment type="caution">
    <text evidence="1">The sequence shown here is derived from an EMBL/GenBank/DDBJ whole genome shotgun (WGS) entry which is preliminary data.</text>
</comment>
<dbReference type="Pfam" id="PF05331">
    <property type="entry name" value="DUF742"/>
    <property type="match status" value="1"/>
</dbReference>
<dbReference type="RefSeq" id="WP_062830178.1">
    <property type="nucleotide sequence ID" value="NZ_BCSX01000035.1"/>
</dbReference>
<keyword evidence="2" id="KW-1185">Reference proteome</keyword>
<evidence type="ECO:0000313" key="1">
    <source>
        <dbReference type="EMBL" id="GAS89887.1"/>
    </source>
</evidence>
<dbReference type="PANTHER" id="PTHR36221:SF1">
    <property type="entry name" value="DUF742 DOMAIN-CONTAINING PROTEIN"/>
    <property type="match status" value="1"/>
</dbReference>
<organism evidence="1 2">
    <name type="scientific">Mycolicibacterium brisbanense</name>
    <dbReference type="NCBI Taxonomy" id="146020"/>
    <lineage>
        <taxon>Bacteria</taxon>
        <taxon>Bacillati</taxon>
        <taxon>Actinomycetota</taxon>
        <taxon>Actinomycetes</taxon>
        <taxon>Mycobacteriales</taxon>
        <taxon>Mycobacteriaceae</taxon>
        <taxon>Mycolicibacterium</taxon>
    </lineage>
</organism>
<gene>
    <name evidence="1" type="ORF">RMCB_3983</name>
</gene>